<dbReference type="Proteomes" id="UP000269665">
    <property type="component" value="Unassembled WGS sequence"/>
</dbReference>
<dbReference type="RefSeq" id="WP_033071170.1">
    <property type="nucleotide sequence ID" value="NZ_CP015749.1"/>
</dbReference>
<organism evidence="1 2">
    <name type="scientific">Pectobacterium parmentieri</name>
    <dbReference type="NCBI Taxonomy" id="1905730"/>
    <lineage>
        <taxon>Bacteria</taxon>
        <taxon>Pseudomonadati</taxon>
        <taxon>Pseudomonadota</taxon>
        <taxon>Gammaproteobacteria</taxon>
        <taxon>Enterobacterales</taxon>
        <taxon>Pectobacteriaceae</taxon>
        <taxon>Pectobacterium</taxon>
    </lineage>
</organism>
<gene>
    <name evidence="1" type="ORF">C5E00_01865</name>
</gene>
<protein>
    <submittedName>
        <fullName evidence="1">Uncharacterized protein</fullName>
    </submittedName>
</protein>
<name>A0A8B3FBK8_PECPM</name>
<dbReference type="AlphaFoldDB" id="A0A8B3FBK8"/>
<reference evidence="1 2" key="1">
    <citation type="journal article" date="2018" name="BMC Genomics">
        <title>High genomic variability in the plant pathogenic bacterium Pectobacterium parmentieri deciphered from de novo assembled complete genomes.</title>
        <authorList>
            <person name="Zoledowska S."/>
            <person name="Motyka-Pomagruk A."/>
            <person name="Sledz W."/>
            <person name="Mengoni A."/>
            <person name="Lojkowska E."/>
        </authorList>
    </citation>
    <scope>NUCLEOTIDE SEQUENCE [LARGE SCALE GENOMIC DNA]</scope>
    <source>
        <strain evidence="1 2">IFB5626</strain>
    </source>
</reference>
<evidence type="ECO:0000313" key="2">
    <source>
        <dbReference type="Proteomes" id="UP000269665"/>
    </source>
</evidence>
<evidence type="ECO:0000313" key="1">
    <source>
        <dbReference type="EMBL" id="RKO75622.1"/>
    </source>
</evidence>
<dbReference type="KEGG" id="ppar:A8F97_10890"/>
<dbReference type="OrthoDB" id="7869882at2"/>
<comment type="caution">
    <text evidence="1">The sequence shown here is derived from an EMBL/GenBank/DDBJ whole genome shotgun (WGS) entry which is preliminary data.</text>
</comment>
<dbReference type="GeneID" id="45849962"/>
<proteinExistence type="predicted"/>
<sequence>MDTALLSPLDKRGKEQFEQVISAFQGDMSAAAAQLSIDPRLRLEYSRLIKAMSDELRERANIGILTWEQAAKEAMDARNMTMEMIRAKSTPVGRVLAQKMKLTGKTFNDLVARKTTQLYGGNANFNTLSDIQRNNVFGAIVESAGRSNPKVDLNMLRFSQAGKGLVVFSVAVAVYEVMNADDKLNETGRQLSISGAGIAGGWAGGAVAGLMCGPGAPVCVVLGCFVGGALAAWQMGNIWR</sequence>
<dbReference type="EMBL" id="PSZG01000001">
    <property type="protein sequence ID" value="RKO75622.1"/>
    <property type="molecule type" value="Genomic_DNA"/>
</dbReference>
<accession>A0A8B3FBK8</accession>